<accession>A0A835DBG5</accession>
<evidence type="ECO:0000313" key="3">
    <source>
        <dbReference type="Proteomes" id="UP000655225"/>
    </source>
</evidence>
<evidence type="ECO:0000256" key="1">
    <source>
        <dbReference type="SAM" id="MobiDB-lite"/>
    </source>
</evidence>
<reference evidence="2 3" key="1">
    <citation type="submission" date="2020-04" db="EMBL/GenBank/DDBJ databases">
        <title>Plant Genome Project.</title>
        <authorList>
            <person name="Zhang R.-G."/>
        </authorList>
    </citation>
    <scope>NUCLEOTIDE SEQUENCE [LARGE SCALE GENOMIC DNA]</scope>
    <source>
        <strain evidence="2">YNK0</strain>
        <tissue evidence="2">Leaf</tissue>
    </source>
</reference>
<feature type="region of interest" description="Disordered" evidence="1">
    <location>
        <begin position="116"/>
        <end position="157"/>
    </location>
</feature>
<sequence>MTVGEGKVVIATDHLIKLSTDEVTWSLGSAGFDVQGNIAFMGIPTPEIYESPRLTTVPIRKTEKTQVQLLDINSPPRIPKATVLPQPILRLPPNLDGIGVMQLKLQSPLRKEDQLKERELASPNVAAEISSTGSVNGKHLNGERSEVKSSSSLIEVP</sequence>
<dbReference type="AlphaFoldDB" id="A0A835DBG5"/>
<dbReference type="PANTHER" id="PTHR35729">
    <property type="entry name" value="T1B9.12 PROTEIN"/>
    <property type="match status" value="1"/>
</dbReference>
<dbReference type="Proteomes" id="UP000655225">
    <property type="component" value="Unassembled WGS sequence"/>
</dbReference>
<organism evidence="2 3">
    <name type="scientific">Tetracentron sinense</name>
    <name type="common">Spur-leaf</name>
    <dbReference type="NCBI Taxonomy" id="13715"/>
    <lineage>
        <taxon>Eukaryota</taxon>
        <taxon>Viridiplantae</taxon>
        <taxon>Streptophyta</taxon>
        <taxon>Embryophyta</taxon>
        <taxon>Tracheophyta</taxon>
        <taxon>Spermatophyta</taxon>
        <taxon>Magnoliopsida</taxon>
        <taxon>Trochodendrales</taxon>
        <taxon>Trochodendraceae</taxon>
        <taxon>Tetracentron</taxon>
    </lineage>
</organism>
<proteinExistence type="predicted"/>
<gene>
    <name evidence="2" type="ORF">HHK36_020256</name>
</gene>
<dbReference type="PANTHER" id="PTHR35729:SF1">
    <property type="entry name" value="T1B9.12 PROTEIN"/>
    <property type="match status" value="1"/>
</dbReference>
<protein>
    <submittedName>
        <fullName evidence="2">Uncharacterized protein</fullName>
    </submittedName>
</protein>
<name>A0A835DBG5_TETSI</name>
<feature type="compositionally biased region" description="Polar residues" evidence="1">
    <location>
        <begin position="148"/>
        <end position="157"/>
    </location>
</feature>
<keyword evidence="3" id="KW-1185">Reference proteome</keyword>
<dbReference type="EMBL" id="JABCRI010000014">
    <property type="protein sequence ID" value="KAF8394054.1"/>
    <property type="molecule type" value="Genomic_DNA"/>
</dbReference>
<evidence type="ECO:0000313" key="2">
    <source>
        <dbReference type="EMBL" id="KAF8394054.1"/>
    </source>
</evidence>
<comment type="caution">
    <text evidence="2">The sequence shown here is derived from an EMBL/GenBank/DDBJ whole genome shotgun (WGS) entry which is preliminary data.</text>
</comment>